<dbReference type="KEGG" id="sti:Sthe_0091"/>
<evidence type="ECO:0000256" key="3">
    <source>
        <dbReference type="PROSITE-ProRule" id="PRU01106"/>
    </source>
</evidence>
<evidence type="ECO:0000313" key="7">
    <source>
        <dbReference type="Proteomes" id="UP000002027"/>
    </source>
</evidence>
<reference evidence="7" key="1">
    <citation type="submission" date="2009-11" db="EMBL/GenBank/DDBJ databases">
        <title>The complete chromosome 1 of Sphaerobacter thermophilus DSM 20745.</title>
        <authorList>
            <person name="Lucas S."/>
            <person name="Copeland A."/>
            <person name="Lapidus A."/>
            <person name="Glavina del Rio T."/>
            <person name="Dalin E."/>
            <person name="Tice H."/>
            <person name="Bruce D."/>
            <person name="Goodwin L."/>
            <person name="Pitluck S."/>
            <person name="Kyrpides N."/>
            <person name="Mavromatis K."/>
            <person name="Ivanova N."/>
            <person name="Mikhailova N."/>
            <person name="LaButti K.M."/>
            <person name="Clum A."/>
            <person name="Sun H.I."/>
            <person name="Brettin T."/>
            <person name="Detter J.C."/>
            <person name="Han C."/>
            <person name="Larimer F."/>
            <person name="Land M."/>
            <person name="Hauser L."/>
            <person name="Markowitz V."/>
            <person name="Cheng J.F."/>
            <person name="Hugenholtz P."/>
            <person name="Woyke T."/>
            <person name="Wu D."/>
            <person name="Steenblock K."/>
            <person name="Schneider S."/>
            <person name="Pukall R."/>
            <person name="Goeker M."/>
            <person name="Klenk H.P."/>
            <person name="Eisen J.A."/>
        </authorList>
    </citation>
    <scope>NUCLEOTIDE SEQUENCE [LARGE SCALE GENOMIC DNA]</scope>
    <source>
        <strain evidence="7">ATCC 49802 / DSM 20745 / S 6022</strain>
    </source>
</reference>
<protein>
    <submittedName>
        <fullName evidence="6">Thioesterase superfamily protein</fullName>
    </submittedName>
</protein>
<sequence>MTTTEHRPDQPNLSPRPVSDSETTLAQLMLLTDANPAGNVHGGTIMKLVDTAGGIAAARHAQRRVVTVMMDSMTFLHPVYVGDLVMLHARLTWTGRTSMEVEVVVEAEHVPTGRITRTSTAYLVYVALDDEGRPTPVPPLLVQTEEERRRWEEAEARRARRLG</sequence>
<dbReference type="HOGENOM" id="CLU_050164_3_2_0"/>
<comment type="similarity">
    <text evidence="1">Belongs to the acyl coenzyme A hydrolase family.</text>
</comment>
<dbReference type="Proteomes" id="UP000002027">
    <property type="component" value="Chromosome 1"/>
</dbReference>
<dbReference type="EMBL" id="CP001823">
    <property type="protein sequence ID" value="ACZ37530.1"/>
    <property type="molecule type" value="Genomic_DNA"/>
</dbReference>
<feature type="domain" description="HotDog ACOT-type" evidence="5">
    <location>
        <begin position="19"/>
        <end position="131"/>
    </location>
</feature>
<evidence type="ECO:0000256" key="1">
    <source>
        <dbReference type="ARBA" id="ARBA00010458"/>
    </source>
</evidence>
<evidence type="ECO:0000313" key="6">
    <source>
        <dbReference type="EMBL" id="ACZ37530.1"/>
    </source>
</evidence>
<dbReference type="CDD" id="cd03442">
    <property type="entry name" value="BFIT_BACH"/>
    <property type="match status" value="1"/>
</dbReference>
<dbReference type="RefSeq" id="WP_012870579.1">
    <property type="nucleotide sequence ID" value="NC_013523.1"/>
</dbReference>
<organism evidence="6 7">
    <name type="scientific">Sphaerobacter thermophilus (strain ATCC 49802 / DSM 20745 / KCCM 41009 / NCIMB 13125 / S 6022)</name>
    <dbReference type="NCBI Taxonomy" id="479434"/>
    <lineage>
        <taxon>Bacteria</taxon>
        <taxon>Pseudomonadati</taxon>
        <taxon>Thermomicrobiota</taxon>
        <taxon>Thermomicrobia</taxon>
        <taxon>Sphaerobacterales</taxon>
        <taxon>Sphaerobacterineae</taxon>
        <taxon>Sphaerobacteraceae</taxon>
        <taxon>Sphaerobacter</taxon>
    </lineage>
</organism>
<dbReference type="GO" id="GO:0005829">
    <property type="term" value="C:cytosol"/>
    <property type="evidence" value="ECO:0007669"/>
    <property type="project" value="TreeGrafter"/>
</dbReference>
<keyword evidence="7" id="KW-1185">Reference proteome</keyword>
<evidence type="ECO:0000256" key="2">
    <source>
        <dbReference type="ARBA" id="ARBA00022801"/>
    </source>
</evidence>
<dbReference type="PANTHER" id="PTHR11049">
    <property type="entry name" value="ACYL COENZYME A THIOESTER HYDROLASE"/>
    <property type="match status" value="1"/>
</dbReference>
<reference evidence="6 7" key="2">
    <citation type="journal article" date="2010" name="Stand. Genomic Sci.">
        <title>Complete genome sequence of Desulfohalobium retbaense type strain (HR(100)).</title>
        <authorList>
            <person name="Spring S."/>
            <person name="Nolan M."/>
            <person name="Lapidus A."/>
            <person name="Glavina Del Rio T."/>
            <person name="Copeland A."/>
            <person name="Tice H."/>
            <person name="Cheng J.F."/>
            <person name="Lucas S."/>
            <person name="Land M."/>
            <person name="Chen F."/>
            <person name="Bruce D."/>
            <person name="Goodwin L."/>
            <person name="Pitluck S."/>
            <person name="Ivanova N."/>
            <person name="Mavromatis K."/>
            <person name="Mikhailova N."/>
            <person name="Pati A."/>
            <person name="Chen A."/>
            <person name="Palaniappan K."/>
            <person name="Hauser L."/>
            <person name="Chang Y.J."/>
            <person name="Jeffries C.D."/>
            <person name="Munk C."/>
            <person name="Kiss H."/>
            <person name="Chain P."/>
            <person name="Han C."/>
            <person name="Brettin T."/>
            <person name="Detter J.C."/>
            <person name="Schuler E."/>
            <person name="Goker M."/>
            <person name="Rohde M."/>
            <person name="Bristow J."/>
            <person name="Eisen J.A."/>
            <person name="Markowitz V."/>
            <person name="Hugenholtz P."/>
            <person name="Kyrpides N.C."/>
            <person name="Klenk H.P."/>
        </authorList>
    </citation>
    <scope>NUCLEOTIDE SEQUENCE [LARGE SCALE GENOMIC DNA]</scope>
    <source>
        <strain evidence="7">ATCC 49802 / DSM 20745 / S 6022</strain>
    </source>
</reference>
<evidence type="ECO:0000256" key="4">
    <source>
        <dbReference type="SAM" id="MobiDB-lite"/>
    </source>
</evidence>
<dbReference type="InterPro" id="IPR006683">
    <property type="entry name" value="Thioestr_dom"/>
</dbReference>
<dbReference type="STRING" id="479434.Sthe_0091"/>
<dbReference type="PROSITE" id="PS51770">
    <property type="entry name" value="HOTDOG_ACOT"/>
    <property type="match status" value="1"/>
</dbReference>
<dbReference type="eggNOG" id="COG1607">
    <property type="taxonomic scope" value="Bacteria"/>
</dbReference>
<dbReference type="InterPro" id="IPR040170">
    <property type="entry name" value="Cytosol_ACT"/>
</dbReference>
<evidence type="ECO:0000259" key="5">
    <source>
        <dbReference type="PROSITE" id="PS51770"/>
    </source>
</evidence>
<feature type="region of interest" description="Disordered" evidence="4">
    <location>
        <begin position="1"/>
        <end position="20"/>
    </location>
</feature>
<dbReference type="InterPro" id="IPR033120">
    <property type="entry name" value="HOTDOG_ACOT"/>
</dbReference>
<gene>
    <name evidence="6" type="ordered locus">Sthe_0091</name>
</gene>
<accession>D1C5L4</accession>
<dbReference type="Pfam" id="PF03061">
    <property type="entry name" value="4HBT"/>
    <property type="match status" value="1"/>
</dbReference>
<dbReference type="InterPro" id="IPR029069">
    <property type="entry name" value="HotDog_dom_sf"/>
</dbReference>
<proteinExistence type="inferred from homology"/>
<dbReference type="InParanoid" id="D1C5L4"/>
<name>D1C5L4_SPHTD</name>
<dbReference type="PANTHER" id="PTHR11049:SF16">
    <property type="entry name" value="PROTEIN VDLD"/>
    <property type="match status" value="1"/>
</dbReference>
<dbReference type="GO" id="GO:0052816">
    <property type="term" value="F:long-chain fatty acyl-CoA hydrolase activity"/>
    <property type="evidence" value="ECO:0007669"/>
    <property type="project" value="TreeGrafter"/>
</dbReference>
<dbReference type="GO" id="GO:0006637">
    <property type="term" value="P:acyl-CoA metabolic process"/>
    <property type="evidence" value="ECO:0007669"/>
    <property type="project" value="TreeGrafter"/>
</dbReference>
<dbReference type="Gene3D" id="3.10.129.10">
    <property type="entry name" value="Hotdog Thioesterase"/>
    <property type="match status" value="1"/>
</dbReference>
<dbReference type="OrthoDB" id="9791628at2"/>
<dbReference type="SUPFAM" id="SSF54637">
    <property type="entry name" value="Thioesterase/thiol ester dehydrase-isomerase"/>
    <property type="match status" value="1"/>
</dbReference>
<dbReference type="AlphaFoldDB" id="D1C5L4"/>
<dbReference type="FunCoup" id="D1C5L4">
    <property type="interactions" value="73"/>
</dbReference>
<keyword evidence="2 3" id="KW-0378">Hydrolase</keyword>